<proteinExistence type="predicted"/>
<feature type="region of interest" description="Disordered" evidence="1">
    <location>
        <begin position="47"/>
        <end position="69"/>
    </location>
</feature>
<dbReference type="AlphaFoldDB" id="A0AAV7FXT1"/>
<gene>
    <name evidence="2" type="ORF">IEQ34_022477</name>
</gene>
<dbReference type="Proteomes" id="UP000775213">
    <property type="component" value="Unassembled WGS sequence"/>
</dbReference>
<dbReference type="EMBL" id="JAGFBR010000019">
    <property type="protein sequence ID" value="KAH0448677.1"/>
    <property type="molecule type" value="Genomic_DNA"/>
</dbReference>
<accession>A0AAV7FXT1</accession>
<evidence type="ECO:0000313" key="3">
    <source>
        <dbReference type="Proteomes" id="UP000775213"/>
    </source>
</evidence>
<reference evidence="2 3" key="1">
    <citation type="journal article" date="2021" name="Hortic Res">
        <title>Chromosome-scale assembly of the Dendrobium chrysotoxum genome enhances the understanding of orchid evolution.</title>
        <authorList>
            <person name="Zhang Y."/>
            <person name="Zhang G.Q."/>
            <person name="Zhang D."/>
            <person name="Liu X.D."/>
            <person name="Xu X.Y."/>
            <person name="Sun W.H."/>
            <person name="Yu X."/>
            <person name="Zhu X."/>
            <person name="Wang Z.W."/>
            <person name="Zhao X."/>
            <person name="Zhong W.Y."/>
            <person name="Chen H."/>
            <person name="Yin W.L."/>
            <person name="Huang T."/>
            <person name="Niu S.C."/>
            <person name="Liu Z.J."/>
        </authorList>
    </citation>
    <scope>NUCLEOTIDE SEQUENCE [LARGE SCALE GENOMIC DNA]</scope>
    <source>
        <strain evidence="2">Lindl</strain>
    </source>
</reference>
<keyword evidence="3" id="KW-1185">Reference proteome</keyword>
<evidence type="ECO:0000313" key="2">
    <source>
        <dbReference type="EMBL" id="KAH0448677.1"/>
    </source>
</evidence>
<sequence length="69" mass="7408">MVKHSTFKLKNANGKMLPRTWNVGNLRKTTRPLGGVIVLMRISAGHSSGSGGYKPAGQFGHPSESVPDF</sequence>
<name>A0AAV7FXT1_DENCH</name>
<comment type="caution">
    <text evidence="2">The sequence shown here is derived from an EMBL/GenBank/DDBJ whole genome shotgun (WGS) entry which is preliminary data.</text>
</comment>
<evidence type="ECO:0000256" key="1">
    <source>
        <dbReference type="SAM" id="MobiDB-lite"/>
    </source>
</evidence>
<organism evidence="2 3">
    <name type="scientific">Dendrobium chrysotoxum</name>
    <name type="common">Orchid</name>
    <dbReference type="NCBI Taxonomy" id="161865"/>
    <lineage>
        <taxon>Eukaryota</taxon>
        <taxon>Viridiplantae</taxon>
        <taxon>Streptophyta</taxon>
        <taxon>Embryophyta</taxon>
        <taxon>Tracheophyta</taxon>
        <taxon>Spermatophyta</taxon>
        <taxon>Magnoliopsida</taxon>
        <taxon>Liliopsida</taxon>
        <taxon>Asparagales</taxon>
        <taxon>Orchidaceae</taxon>
        <taxon>Epidendroideae</taxon>
        <taxon>Malaxideae</taxon>
        <taxon>Dendrobiinae</taxon>
        <taxon>Dendrobium</taxon>
    </lineage>
</organism>
<protein>
    <submittedName>
        <fullName evidence="2">Uncharacterized protein</fullName>
    </submittedName>
</protein>